<reference evidence="1" key="1">
    <citation type="journal article" date="2014" name="Front. Microbiol.">
        <title>High frequency of phylogenetically diverse reductive dehalogenase-homologous genes in deep subseafloor sedimentary metagenomes.</title>
        <authorList>
            <person name="Kawai M."/>
            <person name="Futagami T."/>
            <person name="Toyoda A."/>
            <person name="Takaki Y."/>
            <person name="Nishi S."/>
            <person name="Hori S."/>
            <person name="Arai W."/>
            <person name="Tsubouchi T."/>
            <person name="Morono Y."/>
            <person name="Uchiyama I."/>
            <person name="Ito T."/>
            <person name="Fujiyama A."/>
            <person name="Inagaki F."/>
            <person name="Takami H."/>
        </authorList>
    </citation>
    <scope>NUCLEOTIDE SEQUENCE</scope>
    <source>
        <strain evidence="1">Expedition CK06-06</strain>
    </source>
</reference>
<organism evidence="1">
    <name type="scientific">marine sediment metagenome</name>
    <dbReference type="NCBI Taxonomy" id="412755"/>
    <lineage>
        <taxon>unclassified sequences</taxon>
        <taxon>metagenomes</taxon>
        <taxon>ecological metagenomes</taxon>
    </lineage>
</organism>
<dbReference type="AlphaFoldDB" id="X1MYY1"/>
<gene>
    <name evidence="1" type="ORF">S06H3_15638</name>
</gene>
<feature type="non-terminal residue" evidence="1">
    <location>
        <position position="1"/>
    </location>
</feature>
<accession>X1MYY1</accession>
<dbReference type="Gene3D" id="3.40.140.10">
    <property type="entry name" value="Cytidine Deaminase, domain 2"/>
    <property type="match status" value="1"/>
</dbReference>
<protein>
    <submittedName>
        <fullName evidence="1">Uncharacterized protein</fullName>
    </submittedName>
</protein>
<name>X1MYY1_9ZZZZ</name>
<dbReference type="SUPFAM" id="SSF102712">
    <property type="entry name" value="JAB1/MPN domain"/>
    <property type="match status" value="1"/>
</dbReference>
<dbReference type="EMBL" id="BARV01007702">
    <property type="protein sequence ID" value="GAI11559.1"/>
    <property type="molecule type" value="Genomic_DNA"/>
</dbReference>
<evidence type="ECO:0000313" key="1">
    <source>
        <dbReference type="EMBL" id="GAI11559.1"/>
    </source>
</evidence>
<proteinExistence type="predicted"/>
<comment type="caution">
    <text evidence="1">The sequence shown here is derived from an EMBL/GenBank/DDBJ whole genome shotgun (WGS) entry which is preliminary data.</text>
</comment>
<sequence>NEEGMVVWSGVVERDTKVVRTCLHPRQRCTVVGVDVPVEEAQRINEVLNEKGETLLAQIHSHPGGVFHSHTDNNFAITFTLGFISIVVPFFAQQGLFDLWTCGIWVHEGYGKWRRLSEDESKTAIIIK</sequence>